<evidence type="ECO:0000256" key="3">
    <source>
        <dbReference type="ARBA" id="ARBA00011738"/>
    </source>
</evidence>
<dbReference type="InterPro" id="IPR036390">
    <property type="entry name" value="WH_DNA-bd_sf"/>
</dbReference>
<dbReference type="PANTHER" id="PTHR33238">
    <property type="entry name" value="IRON (METAL) DEPENDENT REPRESSOR, DTXR FAMILY"/>
    <property type="match status" value="1"/>
</dbReference>
<accession>A0AAV3SLE6</accession>
<dbReference type="Pfam" id="PF01325">
    <property type="entry name" value="Fe_dep_repress"/>
    <property type="match status" value="1"/>
</dbReference>
<dbReference type="Gene3D" id="1.10.10.10">
    <property type="entry name" value="Winged helix-like DNA-binding domain superfamily/Winged helix DNA-binding domain"/>
    <property type="match status" value="1"/>
</dbReference>
<dbReference type="FunFam" id="1.10.60.10:FF:000004">
    <property type="entry name" value="DtxR family transcriptional regulator"/>
    <property type="match status" value="1"/>
</dbReference>
<dbReference type="GO" id="GO:0003700">
    <property type="term" value="F:DNA-binding transcription factor activity"/>
    <property type="evidence" value="ECO:0007669"/>
    <property type="project" value="InterPro"/>
</dbReference>
<dbReference type="KEGG" id="hdo:MUK72_07390"/>
<dbReference type="InterPro" id="IPR036388">
    <property type="entry name" value="WH-like_DNA-bd_sf"/>
</dbReference>
<dbReference type="Gene3D" id="2.30.30.90">
    <property type="match status" value="1"/>
</dbReference>
<dbReference type="Proteomes" id="UP000830542">
    <property type="component" value="Chromosome"/>
</dbReference>
<comment type="similarity">
    <text evidence="2">Belongs to the DtxR/MntR family.</text>
</comment>
<dbReference type="InterPro" id="IPR001367">
    <property type="entry name" value="Fe_dep_repressor"/>
</dbReference>
<organism evidence="10 13">
    <name type="scientific">Halococcus dombrowskii</name>
    <dbReference type="NCBI Taxonomy" id="179637"/>
    <lineage>
        <taxon>Archaea</taxon>
        <taxon>Methanobacteriati</taxon>
        <taxon>Methanobacteriota</taxon>
        <taxon>Stenosarchaea group</taxon>
        <taxon>Halobacteria</taxon>
        <taxon>Halobacteriales</taxon>
        <taxon>Halococcaceae</taxon>
        <taxon>Halococcus</taxon>
    </lineage>
</organism>
<evidence type="ECO:0000256" key="8">
    <source>
        <dbReference type="SAM" id="MobiDB-lite"/>
    </source>
</evidence>
<evidence type="ECO:0000256" key="1">
    <source>
        <dbReference type="ARBA" id="ARBA00004496"/>
    </source>
</evidence>
<evidence type="ECO:0000256" key="4">
    <source>
        <dbReference type="ARBA" id="ARBA00023004"/>
    </source>
</evidence>
<dbReference type="PROSITE" id="PS50944">
    <property type="entry name" value="HTH_DTXR"/>
    <property type="match status" value="1"/>
</dbReference>
<keyword evidence="12" id="KW-1185">Reference proteome</keyword>
<gene>
    <name evidence="10" type="ORF">GCM10008985_29740</name>
    <name evidence="11" type="ORF">MUK72_07390</name>
</gene>
<keyword evidence="4" id="KW-0408">Iron</keyword>
<dbReference type="InterPro" id="IPR007167">
    <property type="entry name" value="Fe-transptr_FeoA-like"/>
</dbReference>
<dbReference type="InterPro" id="IPR038157">
    <property type="entry name" value="FeoA_core_dom"/>
</dbReference>
<dbReference type="InterPro" id="IPR022687">
    <property type="entry name" value="HTH_DTXR"/>
</dbReference>
<evidence type="ECO:0000313" key="12">
    <source>
        <dbReference type="Proteomes" id="UP000830542"/>
    </source>
</evidence>
<feature type="domain" description="HTH dtxR-type" evidence="9">
    <location>
        <begin position="1"/>
        <end position="63"/>
    </location>
</feature>
<dbReference type="EMBL" id="BAAADN010000047">
    <property type="protein sequence ID" value="GAA0470849.1"/>
    <property type="molecule type" value="Genomic_DNA"/>
</dbReference>
<evidence type="ECO:0000256" key="6">
    <source>
        <dbReference type="ARBA" id="ARBA00023125"/>
    </source>
</evidence>
<protein>
    <submittedName>
        <fullName evidence="10">Metal-dependent transcriptional regulator</fullName>
    </submittedName>
</protein>
<evidence type="ECO:0000256" key="7">
    <source>
        <dbReference type="ARBA" id="ARBA00023163"/>
    </source>
</evidence>
<reference evidence="10" key="1">
    <citation type="journal article" date="2014" name="Int. J. Syst. Evol. Microbiol.">
        <title>Complete genome sequence of Corynebacterium casei LMG S-19264T (=DSM 44701T), isolated from a smear-ripened cheese.</title>
        <authorList>
            <consortium name="US DOE Joint Genome Institute (JGI-PGF)"/>
            <person name="Walter F."/>
            <person name="Albersmeier A."/>
            <person name="Kalinowski J."/>
            <person name="Ruckert C."/>
        </authorList>
    </citation>
    <scope>NUCLEOTIDE SEQUENCE</scope>
    <source>
        <strain evidence="10">JCM 12289</strain>
    </source>
</reference>
<dbReference type="RefSeq" id="WP_244698173.1">
    <property type="nucleotide sequence ID" value="NZ_BAAADN010000047.1"/>
</dbReference>
<keyword evidence="7" id="KW-0804">Transcription</keyword>
<dbReference type="SUPFAM" id="SSF50037">
    <property type="entry name" value="C-terminal domain of transcriptional repressors"/>
    <property type="match status" value="1"/>
</dbReference>
<dbReference type="SUPFAM" id="SSF47979">
    <property type="entry name" value="Iron-dependent repressor protein, dimerization domain"/>
    <property type="match status" value="1"/>
</dbReference>
<evidence type="ECO:0000313" key="10">
    <source>
        <dbReference type="EMBL" id="GAA0470849.1"/>
    </source>
</evidence>
<dbReference type="Pfam" id="PF04023">
    <property type="entry name" value="FeoA"/>
    <property type="match status" value="1"/>
</dbReference>
<dbReference type="SMART" id="SM00529">
    <property type="entry name" value="HTH_DTXR"/>
    <property type="match status" value="1"/>
</dbReference>
<feature type="region of interest" description="Disordered" evidence="8">
    <location>
        <begin position="117"/>
        <end position="136"/>
    </location>
</feature>
<dbReference type="EMBL" id="CP095005">
    <property type="protein sequence ID" value="UOO93797.1"/>
    <property type="molecule type" value="Genomic_DNA"/>
</dbReference>
<dbReference type="InterPro" id="IPR022689">
    <property type="entry name" value="Iron_dep_repressor"/>
</dbReference>
<evidence type="ECO:0000259" key="9">
    <source>
        <dbReference type="PROSITE" id="PS50944"/>
    </source>
</evidence>
<proteinExistence type="inferred from homology"/>
<dbReference type="SMART" id="SM00899">
    <property type="entry name" value="FeoA"/>
    <property type="match status" value="1"/>
</dbReference>
<dbReference type="Gene3D" id="1.10.60.10">
    <property type="entry name" value="Iron dependent repressor, metal binding and dimerisation domain"/>
    <property type="match status" value="1"/>
</dbReference>
<dbReference type="Proteomes" id="UP001500962">
    <property type="component" value="Unassembled WGS sequence"/>
</dbReference>
<dbReference type="SUPFAM" id="SSF46785">
    <property type="entry name" value="Winged helix' DNA-binding domain"/>
    <property type="match status" value="1"/>
</dbReference>
<comment type="subunit">
    <text evidence="3">Homodimer.</text>
</comment>
<dbReference type="GO" id="GO:0005737">
    <property type="term" value="C:cytoplasm"/>
    <property type="evidence" value="ECO:0007669"/>
    <property type="project" value="UniProtKB-SubCell"/>
</dbReference>
<keyword evidence="6" id="KW-0238">DNA-binding</keyword>
<dbReference type="InterPro" id="IPR008988">
    <property type="entry name" value="Transcriptional_repressor_C"/>
</dbReference>
<dbReference type="InterPro" id="IPR036421">
    <property type="entry name" value="Fe_dep_repressor_sf"/>
</dbReference>
<dbReference type="GO" id="GO:0003677">
    <property type="term" value="F:DNA binding"/>
    <property type="evidence" value="ECO:0007669"/>
    <property type="project" value="UniProtKB-KW"/>
</dbReference>
<dbReference type="GO" id="GO:0046914">
    <property type="term" value="F:transition metal ion binding"/>
    <property type="evidence" value="ECO:0007669"/>
    <property type="project" value="InterPro"/>
</dbReference>
<reference evidence="11" key="2">
    <citation type="submission" date="2022-04" db="EMBL/GenBank/DDBJ databases">
        <title>Sequencing and genomic assembly of Halococcus dombrowskii.</title>
        <authorList>
            <person name="Lim S.W."/>
            <person name="MacLea K.S."/>
        </authorList>
    </citation>
    <scope>NUCLEOTIDE SEQUENCE</scope>
    <source>
        <strain evidence="11">H4</strain>
    </source>
</reference>
<comment type="subcellular location">
    <subcellularLocation>
        <location evidence="1">Cytoplasm</location>
    </subcellularLocation>
</comment>
<evidence type="ECO:0000313" key="13">
    <source>
        <dbReference type="Proteomes" id="UP001500962"/>
    </source>
</evidence>
<dbReference type="GeneID" id="71761660"/>
<name>A0AAV3SLE6_HALDO</name>
<dbReference type="AlphaFoldDB" id="A0AAV3SLE6"/>
<dbReference type="PANTHER" id="PTHR33238:SF7">
    <property type="entry name" value="IRON-DEPENDENT TRANSCRIPTIONAL REGULATOR"/>
    <property type="match status" value="1"/>
</dbReference>
<dbReference type="InterPro" id="IPR050536">
    <property type="entry name" value="DtxR_MntR_Metal-Reg"/>
</dbReference>
<keyword evidence="5" id="KW-0805">Transcription regulation</keyword>
<dbReference type="GO" id="GO:0046983">
    <property type="term" value="F:protein dimerization activity"/>
    <property type="evidence" value="ECO:0007669"/>
    <property type="project" value="InterPro"/>
</dbReference>
<evidence type="ECO:0000256" key="2">
    <source>
        <dbReference type="ARBA" id="ARBA00007871"/>
    </source>
</evidence>
<sequence>MPSATSEDYIKAIYQLQDGDEPVSTSAIADSLGVTPPTVTATTKRLEDAGLAEREEYTGVQLTADGELVAIETIRHHRLLELFLTEQLGYDWAEVHEEADRLEHHISERLETKLAASLGDPSADPHGAPIPTEDLEPTEADDATLADCSEGETVVVTQVADSDPEVLSYLADAGITPGTQLEITEIAPFGLMTVVPSDGDDTVSLPDEITTSMYVRELDTAPSDNEMSLVG</sequence>
<evidence type="ECO:0000313" key="11">
    <source>
        <dbReference type="EMBL" id="UOO93797.1"/>
    </source>
</evidence>
<evidence type="ECO:0000256" key="5">
    <source>
        <dbReference type="ARBA" id="ARBA00023015"/>
    </source>
</evidence>
<reference evidence="10" key="3">
    <citation type="submission" date="2023-12" db="EMBL/GenBank/DDBJ databases">
        <authorList>
            <person name="Sun Q."/>
            <person name="Inoue M."/>
        </authorList>
    </citation>
    <scope>NUCLEOTIDE SEQUENCE</scope>
    <source>
        <strain evidence="10">JCM 12289</strain>
    </source>
</reference>
<dbReference type="Pfam" id="PF02742">
    <property type="entry name" value="Fe_dep_repr_C"/>
    <property type="match status" value="1"/>
</dbReference>